<dbReference type="STRING" id="287098.SAMN05421665_1335"/>
<evidence type="ECO:0000256" key="7">
    <source>
        <dbReference type="ARBA" id="ARBA00022475"/>
    </source>
</evidence>
<keyword evidence="10 19" id="KW-0812">Transmembrane</keyword>
<comment type="similarity">
    <text evidence="4 19">Belongs to the CobS family.</text>
</comment>
<proteinExistence type="inferred from homology"/>
<keyword evidence="12 19" id="KW-1133">Transmembrane helix</keyword>
<dbReference type="EC" id="2.7.8.26" evidence="5 19"/>
<evidence type="ECO:0000256" key="2">
    <source>
        <dbReference type="ARBA" id="ARBA00004651"/>
    </source>
</evidence>
<dbReference type="GO" id="GO:0009236">
    <property type="term" value="P:cobalamin biosynthetic process"/>
    <property type="evidence" value="ECO:0007669"/>
    <property type="project" value="UniProtKB-UniRule"/>
</dbReference>
<dbReference type="GO" id="GO:0051073">
    <property type="term" value="F:adenosylcobinamide-GDP ribazoletransferase activity"/>
    <property type="evidence" value="ECO:0007669"/>
    <property type="project" value="UniProtKB-UniRule"/>
</dbReference>
<feature type="transmembrane region" description="Helical" evidence="19">
    <location>
        <begin position="145"/>
        <end position="167"/>
    </location>
</feature>
<evidence type="ECO:0000256" key="14">
    <source>
        <dbReference type="ARBA" id="ARBA00025228"/>
    </source>
</evidence>
<evidence type="ECO:0000313" key="21">
    <source>
        <dbReference type="Proteomes" id="UP000186997"/>
    </source>
</evidence>
<evidence type="ECO:0000256" key="12">
    <source>
        <dbReference type="ARBA" id="ARBA00022989"/>
    </source>
</evidence>
<keyword evidence="9 19" id="KW-0808">Transferase</keyword>
<keyword evidence="11 19" id="KW-0460">Magnesium</keyword>
<protein>
    <recommendedName>
        <fullName evidence="6 19">Adenosylcobinamide-GDP ribazoletransferase</fullName>
        <ecNumber evidence="5 19">2.7.8.26</ecNumber>
    </recommendedName>
    <alternativeName>
        <fullName evidence="16 19">Cobalamin synthase</fullName>
    </alternativeName>
    <alternativeName>
        <fullName evidence="15 19">Cobalamin-5'-phosphate synthase</fullName>
    </alternativeName>
</protein>
<comment type="subcellular location">
    <subcellularLocation>
        <location evidence="2 19">Cell membrane</location>
        <topology evidence="2 19">Multi-pass membrane protein</topology>
    </subcellularLocation>
</comment>
<dbReference type="Proteomes" id="UP000186997">
    <property type="component" value="Unassembled WGS sequence"/>
</dbReference>
<comment type="pathway">
    <text evidence="3 19">Cofactor biosynthesis; adenosylcobalamin biosynthesis; adenosylcobalamin from cob(II)yrinate a,c-diamide: step 7/7.</text>
</comment>
<dbReference type="PANTHER" id="PTHR34148">
    <property type="entry name" value="ADENOSYLCOBINAMIDE-GDP RIBAZOLETRANSFERASE"/>
    <property type="match status" value="1"/>
</dbReference>
<dbReference type="GO" id="GO:0005886">
    <property type="term" value="C:plasma membrane"/>
    <property type="evidence" value="ECO:0007669"/>
    <property type="project" value="UniProtKB-SubCell"/>
</dbReference>
<dbReference type="Pfam" id="PF02654">
    <property type="entry name" value="CobS"/>
    <property type="match status" value="1"/>
</dbReference>
<comment type="catalytic activity">
    <reaction evidence="17 19">
        <text>alpha-ribazole + adenosylcob(III)inamide-GDP = adenosylcob(III)alamin + GMP + H(+)</text>
        <dbReference type="Rhea" id="RHEA:16049"/>
        <dbReference type="ChEBI" id="CHEBI:10329"/>
        <dbReference type="ChEBI" id="CHEBI:15378"/>
        <dbReference type="ChEBI" id="CHEBI:18408"/>
        <dbReference type="ChEBI" id="CHEBI:58115"/>
        <dbReference type="ChEBI" id="CHEBI:60487"/>
        <dbReference type="EC" id="2.7.8.26"/>
    </reaction>
</comment>
<feature type="transmembrane region" description="Helical" evidence="19">
    <location>
        <begin position="38"/>
        <end position="57"/>
    </location>
</feature>
<comment type="catalytic activity">
    <reaction evidence="18 19">
        <text>alpha-ribazole 5'-phosphate + adenosylcob(III)inamide-GDP = adenosylcob(III)alamin 5'-phosphate + GMP + H(+)</text>
        <dbReference type="Rhea" id="RHEA:23560"/>
        <dbReference type="ChEBI" id="CHEBI:15378"/>
        <dbReference type="ChEBI" id="CHEBI:57918"/>
        <dbReference type="ChEBI" id="CHEBI:58115"/>
        <dbReference type="ChEBI" id="CHEBI:60487"/>
        <dbReference type="ChEBI" id="CHEBI:60493"/>
        <dbReference type="EC" id="2.7.8.26"/>
    </reaction>
</comment>
<comment type="cofactor">
    <cofactor evidence="1 19">
        <name>Mg(2+)</name>
        <dbReference type="ChEBI" id="CHEBI:18420"/>
    </cofactor>
</comment>
<keyword evidence="13 19" id="KW-0472">Membrane</keyword>
<dbReference type="EMBL" id="FTPR01000001">
    <property type="protein sequence ID" value="SIT81803.1"/>
    <property type="molecule type" value="Genomic_DNA"/>
</dbReference>
<evidence type="ECO:0000256" key="3">
    <source>
        <dbReference type="ARBA" id="ARBA00004663"/>
    </source>
</evidence>
<evidence type="ECO:0000256" key="18">
    <source>
        <dbReference type="ARBA" id="ARBA00049504"/>
    </source>
</evidence>
<evidence type="ECO:0000313" key="20">
    <source>
        <dbReference type="EMBL" id="SIT81803.1"/>
    </source>
</evidence>
<dbReference type="AlphaFoldDB" id="A0A1R3WUX6"/>
<evidence type="ECO:0000256" key="4">
    <source>
        <dbReference type="ARBA" id="ARBA00010561"/>
    </source>
</evidence>
<dbReference type="HAMAP" id="MF_00719">
    <property type="entry name" value="CobS"/>
    <property type="match status" value="1"/>
</dbReference>
<evidence type="ECO:0000256" key="6">
    <source>
        <dbReference type="ARBA" id="ARBA00015850"/>
    </source>
</evidence>
<feature type="transmembrane region" description="Helical" evidence="19">
    <location>
        <begin position="117"/>
        <end position="139"/>
    </location>
</feature>
<comment type="function">
    <text evidence="14 19">Joins adenosylcobinamide-GDP and alpha-ribazole to generate adenosylcobalamin (Ado-cobalamin). Also synthesizes adenosylcobalamin 5'-phosphate from adenosylcobinamide-GDP and alpha-ribazole 5'-phosphate.</text>
</comment>
<dbReference type="GO" id="GO:0008818">
    <property type="term" value="F:cobalamin 5'-phosphate synthase activity"/>
    <property type="evidence" value="ECO:0007669"/>
    <property type="project" value="UniProtKB-UniRule"/>
</dbReference>
<evidence type="ECO:0000256" key="15">
    <source>
        <dbReference type="ARBA" id="ARBA00032605"/>
    </source>
</evidence>
<accession>A0A1R3WUX6</accession>
<evidence type="ECO:0000256" key="8">
    <source>
        <dbReference type="ARBA" id="ARBA00022573"/>
    </source>
</evidence>
<organism evidence="20 21">
    <name type="scientific">Yoonia rosea</name>
    <dbReference type="NCBI Taxonomy" id="287098"/>
    <lineage>
        <taxon>Bacteria</taxon>
        <taxon>Pseudomonadati</taxon>
        <taxon>Pseudomonadota</taxon>
        <taxon>Alphaproteobacteria</taxon>
        <taxon>Rhodobacterales</taxon>
        <taxon>Paracoccaceae</taxon>
        <taxon>Yoonia</taxon>
    </lineage>
</organism>
<reference evidence="21" key="1">
    <citation type="submission" date="2017-01" db="EMBL/GenBank/DDBJ databases">
        <authorList>
            <person name="Varghese N."/>
            <person name="Submissions S."/>
        </authorList>
    </citation>
    <scope>NUCLEOTIDE SEQUENCE [LARGE SCALE GENOMIC DNA]</scope>
    <source>
        <strain evidence="21">DSM 29591</strain>
    </source>
</reference>
<dbReference type="InterPro" id="IPR003805">
    <property type="entry name" value="CobS"/>
</dbReference>
<feature type="transmembrane region" description="Helical" evidence="19">
    <location>
        <begin position="187"/>
        <end position="206"/>
    </location>
</feature>
<evidence type="ECO:0000256" key="10">
    <source>
        <dbReference type="ARBA" id="ARBA00022692"/>
    </source>
</evidence>
<evidence type="ECO:0000256" key="17">
    <source>
        <dbReference type="ARBA" id="ARBA00048623"/>
    </source>
</evidence>
<keyword evidence="8 19" id="KW-0169">Cobalamin biosynthesis</keyword>
<dbReference type="UniPathway" id="UPA00148">
    <property type="reaction ID" value="UER00238"/>
</dbReference>
<evidence type="ECO:0000256" key="9">
    <source>
        <dbReference type="ARBA" id="ARBA00022679"/>
    </source>
</evidence>
<evidence type="ECO:0000256" key="5">
    <source>
        <dbReference type="ARBA" id="ARBA00013200"/>
    </source>
</evidence>
<name>A0A1R3WUX6_9RHOB</name>
<sequence>MYKHDNSLIAAIDLPAALGLLTRLPVTIDSNRAMDRGAASAWAYPLVGVVLGVILAATTSVMIWLGVPSGIVAGLVLAGTVILTGAMHEDGLADSADGLWGGWDKARRLEIMKDSHIGVYGVCAVGLSLLLRWLALVVIVSMGAYWVAFIAAGVVSRVAMVVLMGMLPNARDGGLSRSVGRPPTGTVWLAVVIAIGFALLCGYPWAIMTAAIAALCCGAIAHAKIGGQTGDILGATQQVTEIVALITIVVSVT</sequence>
<evidence type="ECO:0000256" key="11">
    <source>
        <dbReference type="ARBA" id="ARBA00022842"/>
    </source>
</evidence>
<evidence type="ECO:0000256" key="1">
    <source>
        <dbReference type="ARBA" id="ARBA00001946"/>
    </source>
</evidence>
<evidence type="ECO:0000256" key="16">
    <source>
        <dbReference type="ARBA" id="ARBA00032853"/>
    </source>
</evidence>
<dbReference type="PANTHER" id="PTHR34148:SF1">
    <property type="entry name" value="ADENOSYLCOBINAMIDE-GDP RIBAZOLETRANSFERASE"/>
    <property type="match status" value="1"/>
</dbReference>
<evidence type="ECO:0000256" key="13">
    <source>
        <dbReference type="ARBA" id="ARBA00023136"/>
    </source>
</evidence>
<feature type="transmembrane region" description="Helical" evidence="19">
    <location>
        <begin position="63"/>
        <end position="83"/>
    </location>
</feature>
<feature type="transmembrane region" description="Helical" evidence="19">
    <location>
        <begin position="6"/>
        <end position="26"/>
    </location>
</feature>
<dbReference type="NCBIfam" id="TIGR00317">
    <property type="entry name" value="cobS"/>
    <property type="match status" value="1"/>
</dbReference>
<evidence type="ECO:0000256" key="19">
    <source>
        <dbReference type="HAMAP-Rule" id="MF_00719"/>
    </source>
</evidence>
<keyword evidence="7 19" id="KW-1003">Cell membrane</keyword>
<gene>
    <name evidence="19" type="primary">cobS</name>
    <name evidence="20" type="ORF">SAMN05421665_1335</name>
</gene>
<keyword evidence="21" id="KW-1185">Reference proteome</keyword>